<protein>
    <recommendedName>
        <fullName evidence="2">VLIG-type G domain-containing protein</fullName>
    </recommendedName>
</protein>
<dbReference type="PANTHER" id="PTHR14819">
    <property type="entry name" value="GTP-BINDING"/>
    <property type="match status" value="1"/>
</dbReference>
<dbReference type="Pfam" id="PF25683">
    <property type="entry name" value="URGCP_GTPase"/>
    <property type="match status" value="1"/>
</dbReference>
<dbReference type="Proteomes" id="UP000692954">
    <property type="component" value="Unassembled WGS sequence"/>
</dbReference>
<accession>A0A8S1R6B2</accession>
<dbReference type="PANTHER" id="PTHR14819:SF25">
    <property type="entry name" value="CHROMOSOME UNDETERMINED SCAFFOLD_52, WHOLE GENOME SHOTGUN SEQUENCE"/>
    <property type="match status" value="1"/>
</dbReference>
<dbReference type="EMBL" id="CAJJDN010000141">
    <property type="protein sequence ID" value="CAD8122853.1"/>
    <property type="molecule type" value="Genomic_DNA"/>
</dbReference>
<organism evidence="3 4">
    <name type="scientific">Paramecium sonneborni</name>
    <dbReference type="NCBI Taxonomy" id="65129"/>
    <lineage>
        <taxon>Eukaryota</taxon>
        <taxon>Sar</taxon>
        <taxon>Alveolata</taxon>
        <taxon>Ciliophora</taxon>
        <taxon>Intramacronucleata</taxon>
        <taxon>Oligohymenophorea</taxon>
        <taxon>Peniculida</taxon>
        <taxon>Parameciidae</taxon>
        <taxon>Paramecium</taxon>
    </lineage>
</organism>
<sequence length="2517" mass="302854">MQSQFVDQKLADIIDDIKAGVYENDQEISKHIQSHLDQFDDQEKVLKLNFLNNQLQEHSCLDTINKSYNFQSISQVNIQEEDYLEIYQNALSSKQYNIILEKLNNVQFCECNMIPQQVKKFSKIAQLNEKASMIFDLIETQKNKKQISFVRYLHLLIELFYLGINFDKSIHDLVGSLLVEEIQEFDYYLHTVQLSNKIGFSKMVKLLQDKQCKIVFQDDLSSLKDDLEYPQIQFLFQLLSQNFQDMLKNLKKFIQTLINNTNELSEKQNLIEYFSLTENFDDNFDFLYFSLILFFWGQYFQSSGLVDSIKQIYEKINKSKLKKETFERNFKNLNSTSFDKILQNFLKKVIYFEFKEDSIENNCFQIFLTQQKEKEIICCDIMNQRMQEIIQLPSQIFEQQWIQIQSLMYFQLKKNSSLQSDQSWKFISTNIYSNRIQKMIQNIFQIETKIDLQQQLNWVKDQFKEENFIFQINILTLIYLINFSNSQGGQNFKFLQIWRHNQTINQFPQKQIISIEKFSISFAKVDKSDEQIIKEWITNSKYSNKFLQLLPQLFNIIKRGESPDSFLTLIHSINQQVRHCNKFPFSLNLKALFQILYNNSNDELKVILIKLQSKRYPVPFIYLNPQVINPYKLDDRYYLNKNIFYLLSDQYPIINLSLSKIQKQIGKTDLINKIFYKVTKFEVSDTSDINQNTVDMMFDFEFNGTRNFLIADVHGFLDYDLLIKILPFFKFWIIQMKQDSELDENRNYVQKLLKQLEINPFICYIIRDAKEKNQEIQKSKNHAILKINNLLLMDQQQQNGEISYLRKQILQMIIQDQNDFQNTQEQFQHMLQLFSSDNFEEIQYISDHFQKLDEQMKIISKSSKGFYSPDAFLMRSIDYEIRQQQQIDQNLNQKVFFQEKLSFALKNHSNLISKQELLDKQMQYEKLDNSIKIIQKESTEKQKEISQLQEKLQQENISPLMNYFVDIFRQKNSYIIYLAFLEKIRIFNIKSCEQFQQESSIQKKQQLEYFNNINIELFWREFIKIRKFQNLNVLDIMGKLIQKGEPIEFLNGDDFTIDYKLFQELGDYLKLKEIKVLVISILGPQSSGKSTLLNKIFGCHFLTSIGRCTKGIYIQMLNVQNKNQFDIEFDYILLLDSEGLQNPNLQDTDYDKRLALFIFSISDIVIINVKGELNLQFRNLIEICMFTFQQNDLNFSIKKQISWCFNQNSQTNDKSKLLIQIEDITKYLQNDNKINQEEKQFQNIKYDQILDLKIENIEILGIASFPEKWNEEYNNIWTQEKHVESYSNEAYKYGQNIIKKYIQKLLDQGSELQTWSSFIKKVKQDWDLVSKLPDLIEFSEMKEYNEHQNLDKILSELFEEYNFHTSIPKIENTDNFCNLEQFQILQNEQERNLKQNNDIISQKILQKLQIYCQQNQISKKSQQKIEQKLKDIKFKLENEGLFIIQQQIHKLKNKMIYQHINQKIIQDYRQIEREPEQLKYFQSNEEQIFLKFEDIWKNYMTDTLKVNQQRFEDFSTNLLTLIKKLNYKYSYNFQNEEIYINKFKEFIYQQLGEDELKQKSLDIFQIYLQELEYDVLSEESHSFDYKHIFNSNLQIRFENFYKMFSDSQTIIQPKQFFYHTEVFHVMKKKQVQKYIKNELLKDFINIITSKKRDQIIQEITQIFYLFEKVQINYNTTEKAKLLQSIDQRKSFSSYSYFNQFRQSHQPHFSEMIQPRSLITSTNEDNFDGVLTQLEILIQTIDINDKPQINNFSYQDQKSLKKTLPKLFLLLEEEVLIDQDNGWMNEYIILSKQLEYKNKFKRDEKFYPYFEYIKKKTSKEMDYKKFKEEFPKIFQKIIQERNSWKNMYSLIYDSIVLEIKKVSRLDKIGNNQYNLNFITQTMQKVESLVKNFNQQFAFFGVNLNYLSQRKLYYYSIVIIWLFISHENYKQLRDEENQFGNKRQNQYLIYSSLILNDKKKLSTEKSIEFAKFVWEQFQNKFQEDKIENLLLYIKQKKTTSKKLIEKLDEKILDRTQIDEQTITYVQKQVEFIQNYSQQYIESLEEEIQKFYSGKQFLCQCLTMVIDNCKQLLNRILNLNSSKKKLLVDYVEDKNFNQDIILFETILDFIQGKNIQNIDLLEMKDVFQSDILIKIDIPRIDKYLQQSNLQIYDIEIFLQEFINEIEHFMNDDSKVSFSLLNDQYVRIQLNNLGSDLIGCIQSCPFCKRKCDEEDYKQEHKHRCNNGHQLRGFNFFNNRQRPLTYMCDEIKDEHKITIQDDQQEMQWKELKQKYPEWRFLTLEQEKIILNKKKMMKLWNNGMGQRICQQLSNQSNQEIIYEPILELKQNVNHYIFMLHNSQEDSFNYSINNDCKNFLKRIVVFFSQLFDQKNNQSKFSFIKFDQTARLYINGDKTNTKKNQIEPLQSGDFEPNYANAFDLAHLLIKNHIEFQNTIILMYSNAQAPYPEAEIEKICSLDDEIRKKIFFIACTKEFRNSGLEKIVNKLNTKLYSAELKTKIEPQNICHTWLEMMKQSNHILEI</sequence>
<keyword evidence="1" id="KW-0175">Coiled coil</keyword>
<keyword evidence="4" id="KW-1185">Reference proteome</keyword>
<dbReference type="PROSITE" id="PS51717">
    <property type="entry name" value="G_VLIG"/>
    <property type="match status" value="1"/>
</dbReference>
<evidence type="ECO:0000259" key="2">
    <source>
        <dbReference type="PROSITE" id="PS51717"/>
    </source>
</evidence>
<feature type="coiled-coil region" evidence="1">
    <location>
        <begin position="924"/>
        <end position="958"/>
    </location>
</feature>
<dbReference type="GO" id="GO:0005525">
    <property type="term" value="F:GTP binding"/>
    <property type="evidence" value="ECO:0007669"/>
    <property type="project" value="InterPro"/>
</dbReference>
<dbReference type="OrthoDB" id="8954335at2759"/>
<reference evidence="3" key="1">
    <citation type="submission" date="2021-01" db="EMBL/GenBank/DDBJ databases">
        <authorList>
            <consortium name="Genoscope - CEA"/>
            <person name="William W."/>
        </authorList>
    </citation>
    <scope>NUCLEOTIDE SEQUENCE</scope>
</reference>
<dbReference type="InterPro" id="IPR052986">
    <property type="entry name" value="VLIG_GTPase"/>
</dbReference>
<feature type="domain" description="VLIG-type G" evidence="2">
    <location>
        <begin position="1073"/>
        <end position="1323"/>
    </location>
</feature>
<gene>
    <name evidence="3" type="ORF">PSON_ATCC_30995.1.T1410016</name>
</gene>
<name>A0A8S1R6B2_9CILI</name>
<comment type="caution">
    <text evidence="3">The sequence shown here is derived from an EMBL/GenBank/DDBJ whole genome shotgun (WGS) entry which is preliminary data.</text>
</comment>
<evidence type="ECO:0000313" key="4">
    <source>
        <dbReference type="Proteomes" id="UP000692954"/>
    </source>
</evidence>
<evidence type="ECO:0000256" key="1">
    <source>
        <dbReference type="SAM" id="Coils"/>
    </source>
</evidence>
<dbReference type="InterPro" id="IPR030383">
    <property type="entry name" value="G_VLIG_dom"/>
</dbReference>
<proteinExistence type="predicted"/>
<evidence type="ECO:0000313" key="3">
    <source>
        <dbReference type="EMBL" id="CAD8122853.1"/>
    </source>
</evidence>